<protein>
    <submittedName>
        <fullName evidence="1">Uncharacterized protein</fullName>
    </submittedName>
</protein>
<name>A0A6M3XRY6_9ZZZZ</name>
<gene>
    <name evidence="1" type="ORF">TM448B01999_0008</name>
</gene>
<sequence>MYIYSYERRYEPLSEGQPIPISSWLVRENLETGKKERRPLYAYGLRPPGPWEIMKND</sequence>
<organism evidence="1">
    <name type="scientific">viral metagenome</name>
    <dbReference type="NCBI Taxonomy" id="1070528"/>
    <lineage>
        <taxon>unclassified sequences</taxon>
        <taxon>metagenomes</taxon>
        <taxon>organismal metagenomes</taxon>
    </lineage>
</organism>
<evidence type="ECO:0000313" key="1">
    <source>
        <dbReference type="EMBL" id="QJI00600.1"/>
    </source>
</evidence>
<proteinExistence type="predicted"/>
<dbReference type="AlphaFoldDB" id="A0A6M3XRY6"/>
<dbReference type="EMBL" id="MT144863">
    <property type="protein sequence ID" value="QJI00600.1"/>
    <property type="molecule type" value="Genomic_DNA"/>
</dbReference>
<accession>A0A6M3XRY6</accession>
<reference evidence="1" key="1">
    <citation type="submission" date="2020-03" db="EMBL/GenBank/DDBJ databases">
        <title>The deep terrestrial virosphere.</title>
        <authorList>
            <person name="Holmfeldt K."/>
            <person name="Nilsson E."/>
            <person name="Simone D."/>
            <person name="Lopez-Fernandez M."/>
            <person name="Wu X."/>
            <person name="de Brujin I."/>
            <person name="Lundin D."/>
            <person name="Andersson A."/>
            <person name="Bertilsson S."/>
            <person name="Dopson M."/>
        </authorList>
    </citation>
    <scope>NUCLEOTIDE SEQUENCE</scope>
    <source>
        <strain evidence="1">TM448B01999</strain>
    </source>
</reference>